<comment type="similarity">
    <text evidence="2 8">Belongs to the ATG8 family.</text>
</comment>
<keyword evidence="5" id="KW-0472">Membrane</keyword>
<dbReference type="PANTHER" id="PTHR10969">
    <property type="entry name" value="MICROTUBULE-ASSOCIATED PROTEINS 1A/1B LIGHT CHAIN 3-RELATED"/>
    <property type="match status" value="1"/>
</dbReference>
<evidence type="ECO:0000313" key="11">
    <source>
        <dbReference type="Proteomes" id="UP000287651"/>
    </source>
</evidence>
<comment type="caution">
    <text evidence="10">The sequence shown here is derived from an EMBL/GenBank/DDBJ whole genome shotgun (WGS) entry which is preliminary data.</text>
</comment>
<evidence type="ECO:0000256" key="9">
    <source>
        <dbReference type="SAM" id="MobiDB-lite"/>
    </source>
</evidence>
<name>A0A426XP86_ENSVE</name>
<keyword evidence="6 7" id="KW-0449">Lipoprotein</keyword>
<evidence type="ECO:0000313" key="10">
    <source>
        <dbReference type="EMBL" id="RRT41274.1"/>
    </source>
</evidence>
<sequence>MSRSQSNFKQQHEFEKRKTESKRIKEKYPGRFPVIVEKADRSDVSNTDKKKYLVPGEITFGQFVHFISKSINMSGEKAIFMFVDNALPPTGILMSQLYEDAKDEDGFLYFVYGAENTFGCQNMQCIVPPTRCLRLPNCTYNMIVF</sequence>
<keyword evidence="4" id="KW-0833">Ubl conjugation pathway</keyword>
<dbReference type="Gene3D" id="3.10.20.90">
    <property type="entry name" value="Phosphatidylinositol 3-kinase Catalytic Subunit, Chain A, domain 1"/>
    <property type="match status" value="1"/>
</dbReference>
<accession>A0A426XP86</accession>
<evidence type="ECO:0000256" key="8">
    <source>
        <dbReference type="RuleBase" id="RU004384"/>
    </source>
</evidence>
<comment type="subunit">
    <text evidence="3">Interacts with ATG4.</text>
</comment>
<keyword evidence="8" id="KW-0072">Autophagy</keyword>
<dbReference type="InterPro" id="IPR029071">
    <property type="entry name" value="Ubiquitin-like_domsf"/>
</dbReference>
<dbReference type="GO" id="GO:0005776">
    <property type="term" value="C:autophagosome"/>
    <property type="evidence" value="ECO:0007669"/>
    <property type="project" value="UniProtKB-ARBA"/>
</dbReference>
<comment type="subcellular location">
    <subcellularLocation>
        <location evidence="1">Membrane</location>
    </subcellularLocation>
</comment>
<evidence type="ECO:0000256" key="6">
    <source>
        <dbReference type="ARBA" id="ARBA00023288"/>
    </source>
</evidence>
<evidence type="ECO:0000256" key="5">
    <source>
        <dbReference type="ARBA" id="ARBA00023136"/>
    </source>
</evidence>
<protein>
    <recommendedName>
        <fullName evidence="8">Autophagy-related protein</fullName>
    </recommendedName>
</protein>
<dbReference type="Pfam" id="PF02991">
    <property type="entry name" value="ATG8"/>
    <property type="match status" value="1"/>
</dbReference>
<evidence type="ECO:0000256" key="7">
    <source>
        <dbReference type="PIRSR" id="PIRSR604241-50"/>
    </source>
</evidence>
<dbReference type="EMBL" id="AMZH03018704">
    <property type="protein sequence ID" value="RRT41274.1"/>
    <property type="molecule type" value="Genomic_DNA"/>
</dbReference>
<proteinExistence type="inferred from homology"/>
<feature type="lipid moiety-binding region" description="Phosphatidylserine amidated glycine; alternate" evidence="7">
    <location>
        <position position="119"/>
    </location>
</feature>
<dbReference type="GO" id="GO:0016020">
    <property type="term" value="C:membrane"/>
    <property type="evidence" value="ECO:0007669"/>
    <property type="project" value="UniProtKB-SubCell"/>
</dbReference>
<dbReference type="InterPro" id="IPR004241">
    <property type="entry name" value="Atg8-like"/>
</dbReference>
<dbReference type="Proteomes" id="UP000287651">
    <property type="component" value="Unassembled WGS sequence"/>
</dbReference>
<evidence type="ECO:0000256" key="2">
    <source>
        <dbReference type="ARBA" id="ARBA00007293"/>
    </source>
</evidence>
<evidence type="ECO:0000256" key="4">
    <source>
        <dbReference type="ARBA" id="ARBA00022786"/>
    </source>
</evidence>
<dbReference type="GO" id="GO:0006914">
    <property type="term" value="P:autophagy"/>
    <property type="evidence" value="ECO:0007669"/>
    <property type="project" value="UniProtKB-KW"/>
</dbReference>
<dbReference type="SUPFAM" id="SSF54236">
    <property type="entry name" value="Ubiquitin-like"/>
    <property type="match status" value="1"/>
</dbReference>
<dbReference type="AlphaFoldDB" id="A0A426XP86"/>
<feature type="compositionally biased region" description="Basic and acidic residues" evidence="9">
    <location>
        <begin position="10"/>
        <end position="26"/>
    </location>
</feature>
<evidence type="ECO:0000256" key="1">
    <source>
        <dbReference type="ARBA" id="ARBA00004370"/>
    </source>
</evidence>
<evidence type="ECO:0000256" key="3">
    <source>
        <dbReference type="ARBA" id="ARBA00011579"/>
    </source>
</evidence>
<feature type="region of interest" description="Disordered" evidence="9">
    <location>
        <begin position="1"/>
        <end position="26"/>
    </location>
</feature>
<gene>
    <name evidence="10" type="ORF">B296_00057937</name>
</gene>
<reference evidence="10 11" key="1">
    <citation type="journal article" date="2014" name="Agronomy (Basel)">
        <title>A Draft Genome Sequence for Ensete ventricosum, the Drought-Tolerant Tree Against Hunger.</title>
        <authorList>
            <person name="Harrison J."/>
            <person name="Moore K.A."/>
            <person name="Paszkiewicz K."/>
            <person name="Jones T."/>
            <person name="Grant M."/>
            <person name="Ambacheew D."/>
            <person name="Muzemil S."/>
            <person name="Studholme D.J."/>
        </authorList>
    </citation>
    <scope>NUCLEOTIDE SEQUENCE [LARGE SCALE GENOMIC DNA]</scope>
</reference>
<organism evidence="10 11">
    <name type="scientific">Ensete ventricosum</name>
    <name type="common">Abyssinian banana</name>
    <name type="synonym">Musa ensete</name>
    <dbReference type="NCBI Taxonomy" id="4639"/>
    <lineage>
        <taxon>Eukaryota</taxon>
        <taxon>Viridiplantae</taxon>
        <taxon>Streptophyta</taxon>
        <taxon>Embryophyta</taxon>
        <taxon>Tracheophyta</taxon>
        <taxon>Spermatophyta</taxon>
        <taxon>Magnoliopsida</taxon>
        <taxon>Liliopsida</taxon>
        <taxon>Zingiberales</taxon>
        <taxon>Musaceae</taxon>
        <taxon>Ensete</taxon>
    </lineage>
</organism>